<evidence type="ECO:0000313" key="1">
    <source>
        <dbReference type="EMBL" id="SHG33648.1"/>
    </source>
</evidence>
<dbReference type="STRING" id="1194090.SAMN05443144_12522"/>
<accession>A0A1M5IZ83</accession>
<dbReference type="EMBL" id="FQUS01000025">
    <property type="protein sequence ID" value="SHG33648.1"/>
    <property type="molecule type" value="Genomic_DNA"/>
</dbReference>
<keyword evidence="2" id="KW-1185">Reference proteome</keyword>
<reference evidence="1 2" key="1">
    <citation type="submission" date="2016-11" db="EMBL/GenBank/DDBJ databases">
        <authorList>
            <person name="Jaros S."/>
            <person name="Januszkiewicz K."/>
            <person name="Wedrychowicz H."/>
        </authorList>
    </citation>
    <scope>NUCLEOTIDE SEQUENCE [LARGE SCALE GENOMIC DNA]</scope>
    <source>
        <strain evidence="1 2">DSM 21986</strain>
    </source>
</reference>
<organism evidence="1 2">
    <name type="scientific">Fodinibius roseus</name>
    <dbReference type="NCBI Taxonomy" id="1194090"/>
    <lineage>
        <taxon>Bacteria</taxon>
        <taxon>Pseudomonadati</taxon>
        <taxon>Balneolota</taxon>
        <taxon>Balneolia</taxon>
        <taxon>Balneolales</taxon>
        <taxon>Balneolaceae</taxon>
        <taxon>Fodinibius</taxon>
    </lineage>
</organism>
<proteinExistence type="predicted"/>
<evidence type="ECO:0000313" key="2">
    <source>
        <dbReference type="Proteomes" id="UP000184041"/>
    </source>
</evidence>
<gene>
    <name evidence="1" type="ORF">SAMN05443144_12522</name>
</gene>
<name>A0A1M5IZ83_9BACT</name>
<dbReference type="Proteomes" id="UP000184041">
    <property type="component" value="Unassembled WGS sequence"/>
</dbReference>
<protein>
    <submittedName>
        <fullName evidence="1">Uncharacterized protein</fullName>
    </submittedName>
</protein>
<sequence>MTLWSFLKQKLKTKKLSQTKKAGLAIGLIKMQEDFDRSLDNFKTCHDEET</sequence>
<dbReference type="AlphaFoldDB" id="A0A1M5IZ83"/>